<dbReference type="InterPro" id="IPR050155">
    <property type="entry name" value="HAD-like_hydrolase_sf"/>
</dbReference>
<name>A0A1W1C6Y0_9ZZZZ</name>
<dbReference type="NCBIfam" id="TIGR01549">
    <property type="entry name" value="HAD-SF-IA-v1"/>
    <property type="match status" value="1"/>
</dbReference>
<dbReference type="Gene3D" id="1.10.150.240">
    <property type="entry name" value="Putative phosphatase, domain 2"/>
    <property type="match status" value="1"/>
</dbReference>
<dbReference type="InterPro" id="IPR023198">
    <property type="entry name" value="PGP-like_dom2"/>
</dbReference>
<dbReference type="GO" id="GO:0008967">
    <property type="term" value="F:phosphoglycolate phosphatase activity"/>
    <property type="evidence" value="ECO:0007669"/>
    <property type="project" value="TreeGrafter"/>
</dbReference>
<dbReference type="GO" id="GO:0005829">
    <property type="term" value="C:cytosol"/>
    <property type="evidence" value="ECO:0007669"/>
    <property type="project" value="TreeGrafter"/>
</dbReference>
<protein>
    <submittedName>
        <fullName evidence="1">Predicted phosphatase</fullName>
    </submittedName>
</protein>
<dbReference type="PANTHER" id="PTHR43434:SF1">
    <property type="entry name" value="PHOSPHOGLYCOLATE PHOSPHATASE"/>
    <property type="match status" value="1"/>
</dbReference>
<dbReference type="InterPro" id="IPR036412">
    <property type="entry name" value="HAD-like_sf"/>
</dbReference>
<dbReference type="GO" id="GO:0006281">
    <property type="term" value="P:DNA repair"/>
    <property type="evidence" value="ECO:0007669"/>
    <property type="project" value="TreeGrafter"/>
</dbReference>
<dbReference type="SUPFAM" id="SSF56784">
    <property type="entry name" value="HAD-like"/>
    <property type="match status" value="1"/>
</dbReference>
<evidence type="ECO:0000313" key="1">
    <source>
        <dbReference type="EMBL" id="SFV61441.1"/>
    </source>
</evidence>
<dbReference type="SFLD" id="SFLDG01129">
    <property type="entry name" value="C1.5:_HAD__Beta-PGM__Phosphata"/>
    <property type="match status" value="1"/>
</dbReference>
<dbReference type="SFLD" id="SFLDS00003">
    <property type="entry name" value="Haloacid_Dehalogenase"/>
    <property type="match status" value="1"/>
</dbReference>
<accession>A0A1W1C6Y0</accession>
<dbReference type="PANTHER" id="PTHR43434">
    <property type="entry name" value="PHOSPHOGLYCOLATE PHOSPHATASE"/>
    <property type="match status" value="1"/>
</dbReference>
<dbReference type="AlphaFoldDB" id="A0A1W1C6Y0"/>
<dbReference type="SFLD" id="SFLDG01135">
    <property type="entry name" value="C1.5.6:_HAD__Beta-PGM__Phospha"/>
    <property type="match status" value="1"/>
</dbReference>
<reference evidence="1" key="1">
    <citation type="submission" date="2016-10" db="EMBL/GenBank/DDBJ databases">
        <authorList>
            <person name="de Groot N.N."/>
        </authorList>
    </citation>
    <scope>NUCLEOTIDE SEQUENCE</scope>
</reference>
<dbReference type="Gene3D" id="3.40.50.1000">
    <property type="entry name" value="HAD superfamily/HAD-like"/>
    <property type="match status" value="1"/>
</dbReference>
<dbReference type="EMBL" id="FPHE01000105">
    <property type="protein sequence ID" value="SFV61441.1"/>
    <property type="molecule type" value="Genomic_DNA"/>
</dbReference>
<sequence>MSKKLVIFDMDGTLIDSSLTIVNAINFVRSNLELKPMDEKSILDSINNPEINPAKFYYNAENFTPQHEEWFSDYYSQNHEKEIRFYDGIENLLTTLKLDGYKLAVATNAYRISATESLKYLNIYEKFDVIACADDVPRAKPHPDMLYFILDKLKLTRDEAIFVGDGERDLLASQNAKIDYLMVNWGFSDYSDAIHSVEKLQQSILEF</sequence>
<gene>
    <name evidence="1" type="ORF">MNB_SV-12-1769</name>
</gene>
<dbReference type="InterPro" id="IPR006439">
    <property type="entry name" value="HAD-SF_hydro_IA"/>
</dbReference>
<organism evidence="1">
    <name type="scientific">hydrothermal vent metagenome</name>
    <dbReference type="NCBI Taxonomy" id="652676"/>
    <lineage>
        <taxon>unclassified sequences</taxon>
        <taxon>metagenomes</taxon>
        <taxon>ecological metagenomes</taxon>
    </lineage>
</organism>
<dbReference type="NCBIfam" id="TIGR01509">
    <property type="entry name" value="HAD-SF-IA-v3"/>
    <property type="match status" value="1"/>
</dbReference>
<dbReference type="InterPro" id="IPR041492">
    <property type="entry name" value="HAD_2"/>
</dbReference>
<proteinExistence type="predicted"/>
<dbReference type="Pfam" id="PF13419">
    <property type="entry name" value="HAD_2"/>
    <property type="match status" value="1"/>
</dbReference>
<dbReference type="InterPro" id="IPR023214">
    <property type="entry name" value="HAD_sf"/>
</dbReference>